<dbReference type="PaxDb" id="3880-AES62016"/>
<dbReference type="eggNOG" id="ENOG502QU3Y">
    <property type="taxonomic scope" value="Eukaryota"/>
</dbReference>
<keyword evidence="4" id="KW-0443">Lipid metabolism</keyword>
<evidence type="ECO:0000256" key="1">
    <source>
        <dbReference type="ARBA" id="ARBA00008668"/>
    </source>
</evidence>
<dbReference type="Gene3D" id="3.40.50.1110">
    <property type="entry name" value="SGNH hydrolase"/>
    <property type="match status" value="1"/>
</dbReference>
<dbReference type="InterPro" id="IPR036514">
    <property type="entry name" value="SGNH_hydro_sf"/>
</dbReference>
<dbReference type="HOGENOM" id="CLU_015101_12_0_1"/>
<dbReference type="SUPFAM" id="SSF52266">
    <property type="entry name" value="SGNH hydrolase"/>
    <property type="match status" value="1"/>
</dbReference>
<feature type="signal peptide" evidence="5">
    <location>
        <begin position="1"/>
        <end position="25"/>
    </location>
</feature>
<protein>
    <submittedName>
        <fullName evidence="6">GDSL-like lipase/acylhydrolase</fullName>
    </submittedName>
</protein>
<comment type="similarity">
    <text evidence="1">Belongs to the 'GDSL' lipolytic enzyme family.</text>
</comment>
<organism evidence="6 8">
    <name type="scientific">Medicago truncatula</name>
    <name type="common">Barrel medic</name>
    <name type="synonym">Medicago tribuloides</name>
    <dbReference type="NCBI Taxonomy" id="3880"/>
    <lineage>
        <taxon>Eukaryota</taxon>
        <taxon>Viridiplantae</taxon>
        <taxon>Streptophyta</taxon>
        <taxon>Embryophyta</taxon>
        <taxon>Tracheophyta</taxon>
        <taxon>Spermatophyta</taxon>
        <taxon>Magnoliopsida</taxon>
        <taxon>eudicotyledons</taxon>
        <taxon>Gunneridae</taxon>
        <taxon>Pentapetalae</taxon>
        <taxon>rosids</taxon>
        <taxon>fabids</taxon>
        <taxon>Fabales</taxon>
        <taxon>Fabaceae</taxon>
        <taxon>Papilionoideae</taxon>
        <taxon>50 kb inversion clade</taxon>
        <taxon>NPAAA clade</taxon>
        <taxon>Hologalegina</taxon>
        <taxon>IRL clade</taxon>
        <taxon>Trifolieae</taxon>
        <taxon>Medicago</taxon>
    </lineage>
</organism>
<reference evidence="6 8" key="2">
    <citation type="journal article" date="2014" name="BMC Genomics">
        <title>An improved genome release (version Mt4.0) for the model legume Medicago truncatula.</title>
        <authorList>
            <person name="Tang H."/>
            <person name="Krishnakumar V."/>
            <person name="Bidwell S."/>
            <person name="Rosen B."/>
            <person name="Chan A."/>
            <person name="Zhou S."/>
            <person name="Gentzbittel L."/>
            <person name="Childs K.L."/>
            <person name="Yandell M."/>
            <person name="Gundlach H."/>
            <person name="Mayer K.F."/>
            <person name="Schwartz D.C."/>
            <person name="Town C.D."/>
        </authorList>
    </citation>
    <scope>GENOME REANNOTATION</scope>
    <source>
        <strain evidence="6">A17</strain>
        <strain evidence="7 8">cv. Jemalong A17</strain>
    </source>
</reference>
<gene>
    <name evidence="7" type="primary">11422362</name>
    <name evidence="6" type="ordered locus">MTR_1g092760</name>
</gene>
<evidence type="ECO:0000256" key="2">
    <source>
        <dbReference type="ARBA" id="ARBA00022801"/>
    </source>
</evidence>
<feature type="chain" id="PRO_5014571921" evidence="5">
    <location>
        <begin position="26"/>
        <end position="350"/>
    </location>
</feature>
<dbReference type="KEGG" id="mtr:11422362"/>
<reference evidence="7" key="3">
    <citation type="submission" date="2015-04" db="UniProtKB">
        <authorList>
            <consortium name="EnsemblPlants"/>
        </authorList>
    </citation>
    <scope>IDENTIFICATION</scope>
    <source>
        <strain evidence="7">cv. Jemalong A17</strain>
    </source>
</reference>
<evidence type="ECO:0000256" key="4">
    <source>
        <dbReference type="ARBA" id="ARBA00023098"/>
    </source>
</evidence>
<keyword evidence="5" id="KW-0732">Signal</keyword>
<sequence length="350" mass="38958">MAKQLIIMLLPLLLLLFILSEVVEGTKKSYGVYDKNSVKLFVFGDSYADTGNFMGSPSYKQPYGITFPGKPAGRFSDGRVLTDYIASFLKIKTPTPYALRNSSTLQNGINFAYGGTGVFQTLTNGPNMTVQIDSLEKLIKQNVYTKQDLQSSVALVVNSGNDYTAFLVNNRSITEIKSFTTSLINQLSINVQRIHNLGINKVAIGLLEPIGCLPEITLVTFHLSCVDLLNLVSEDHNKLLLQTVLQLNQQQVGKSVYVTLDLYNAFLSTIKTMQKKHDENSTLMNPLKSCCEGDGLTNTCGKVDDNGEKKYSLCEKPKLSFFWDNVHPSQNGWHAVYTLLQSSLHQLNYR</sequence>
<evidence type="ECO:0000313" key="6">
    <source>
        <dbReference type="EMBL" id="AES62016.1"/>
    </source>
</evidence>
<evidence type="ECO:0000256" key="3">
    <source>
        <dbReference type="ARBA" id="ARBA00022963"/>
    </source>
</evidence>
<dbReference type="GO" id="GO:0016042">
    <property type="term" value="P:lipid catabolic process"/>
    <property type="evidence" value="ECO:0007669"/>
    <property type="project" value="UniProtKB-KW"/>
</dbReference>
<evidence type="ECO:0000256" key="5">
    <source>
        <dbReference type="SAM" id="SignalP"/>
    </source>
</evidence>
<evidence type="ECO:0000313" key="8">
    <source>
        <dbReference type="Proteomes" id="UP000002051"/>
    </source>
</evidence>
<evidence type="ECO:0000313" key="7">
    <source>
        <dbReference type="EnsemblPlants" id="AES62016"/>
    </source>
</evidence>
<dbReference type="Proteomes" id="UP000002051">
    <property type="component" value="Unassembled WGS sequence"/>
</dbReference>
<dbReference type="OrthoDB" id="1600564at2759"/>
<dbReference type="GO" id="GO:0016788">
    <property type="term" value="F:hydrolase activity, acting on ester bonds"/>
    <property type="evidence" value="ECO:0007669"/>
    <property type="project" value="InterPro"/>
</dbReference>
<dbReference type="OMA" id="MTIASSY"/>
<dbReference type="PANTHER" id="PTHR46020:SF4">
    <property type="entry name" value="OS04G0650200 PROTEIN"/>
    <property type="match status" value="1"/>
</dbReference>
<dbReference type="AlphaFoldDB" id="G7I358"/>
<dbReference type="Pfam" id="PF00657">
    <property type="entry name" value="Lipase_GDSL"/>
    <property type="match status" value="1"/>
</dbReference>
<name>G7I358_MEDTR</name>
<keyword evidence="8" id="KW-1185">Reference proteome</keyword>
<dbReference type="PANTHER" id="PTHR46020">
    <property type="entry name" value="OSJNBB0059K02.9 PROTEIN"/>
    <property type="match status" value="1"/>
</dbReference>
<dbReference type="EMBL" id="CM001217">
    <property type="protein sequence ID" value="AES62016.1"/>
    <property type="molecule type" value="Genomic_DNA"/>
</dbReference>
<dbReference type="InterPro" id="IPR001087">
    <property type="entry name" value="GDSL"/>
</dbReference>
<accession>G7I358</accession>
<reference evidence="6 8" key="1">
    <citation type="journal article" date="2011" name="Nature">
        <title>The Medicago genome provides insight into the evolution of rhizobial symbioses.</title>
        <authorList>
            <person name="Young N.D."/>
            <person name="Debelle F."/>
            <person name="Oldroyd G.E."/>
            <person name="Geurts R."/>
            <person name="Cannon S.B."/>
            <person name="Udvardi M.K."/>
            <person name="Benedito V.A."/>
            <person name="Mayer K.F."/>
            <person name="Gouzy J."/>
            <person name="Schoof H."/>
            <person name="Van de Peer Y."/>
            <person name="Proost S."/>
            <person name="Cook D.R."/>
            <person name="Meyers B.C."/>
            <person name="Spannagl M."/>
            <person name="Cheung F."/>
            <person name="De Mita S."/>
            <person name="Krishnakumar V."/>
            <person name="Gundlach H."/>
            <person name="Zhou S."/>
            <person name="Mudge J."/>
            <person name="Bharti A.K."/>
            <person name="Murray J.D."/>
            <person name="Naoumkina M.A."/>
            <person name="Rosen B."/>
            <person name="Silverstein K.A."/>
            <person name="Tang H."/>
            <person name="Rombauts S."/>
            <person name="Zhao P.X."/>
            <person name="Zhou P."/>
            <person name="Barbe V."/>
            <person name="Bardou P."/>
            <person name="Bechner M."/>
            <person name="Bellec A."/>
            <person name="Berger A."/>
            <person name="Berges H."/>
            <person name="Bidwell S."/>
            <person name="Bisseling T."/>
            <person name="Choisne N."/>
            <person name="Couloux A."/>
            <person name="Denny R."/>
            <person name="Deshpande S."/>
            <person name="Dai X."/>
            <person name="Doyle J.J."/>
            <person name="Dudez A.M."/>
            <person name="Farmer A.D."/>
            <person name="Fouteau S."/>
            <person name="Franken C."/>
            <person name="Gibelin C."/>
            <person name="Gish J."/>
            <person name="Goldstein S."/>
            <person name="Gonzalez A.J."/>
            <person name="Green P.J."/>
            <person name="Hallab A."/>
            <person name="Hartog M."/>
            <person name="Hua A."/>
            <person name="Humphray S.J."/>
            <person name="Jeong D.H."/>
            <person name="Jing Y."/>
            <person name="Jocker A."/>
            <person name="Kenton S.M."/>
            <person name="Kim D.J."/>
            <person name="Klee K."/>
            <person name="Lai H."/>
            <person name="Lang C."/>
            <person name="Lin S."/>
            <person name="Macmil S.L."/>
            <person name="Magdelenat G."/>
            <person name="Matthews L."/>
            <person name="McCorrison J."/>
            <person name="Monaghan E.L."/>
            <person name="Mun J.H."/>
            <person name="Najar F.Z."/>
            <person name="Nicholson C."/>
            <person name="Noirot C."/>
            <person name="O'Bleness M."/>
            <person name="Paule C.R."/>
            <person name="Poulain J."/>
            <person name="Prion F."/>
            <person name="Qin B."/>
            <person name="Qu C."/>
            <person name="Retzel E.F."/>
            <person name="Riddle C."/>
            <person name="Sallet E."/>
            <person name="Samain S."/>
            <person name="Samson N."/>
            <person name="Sanders I."/>
            <person name="Saurat O."/>
            <person name="Scarpelli C."/>
            <person name="Schiex T."/>
            <person name="Segurens B."/>
            <person name="Severin A.J."/>
            <person name="Sherrier D.J."/>
            <person name="Shi R."/>
            <person name="Sims S."/>
            <person name="Singer S.R."/>
            <person name="Sinharoy S."/>
            <person name="Sterck L."/>
            <person name="Viollet A."/>
            <person name="Wang B.B."/>
            <person name="Wang K."/>
            <person name="Wang M."/>
            <person name="Wang X."/>
            <person name="Warfsmann J."/>
            <person name="Weissenbach J."/>
            <person name="White D.D."/>
            <person name="White J.D."/>
            <person name="Wiley G.B."/>
            <person name="Wincker P."/>
            <person name="Xing Y."/>
            <person name="Yang L."/>
            <person name="Yao Z."/>
            <person name="Ying F."/>
            <person name="Zhai J."/>
            <person name="Zhou L."/>
            <person name="Zuber A."/>
            <person name="Denarie J."/>
            <person name="Dixon R.A."/>
            <person name="May G.D."/>
            <person name="Schwartz D.C."/>
            <person name="Rogers J."/>
            <person name="Quetier F."/>
            <person name="Town C.D."/>
            <person name="Roe B.A."/>
        </authorList>
    </citation>
    <scope>NUCLEOTIDE SEQUENCE [LARGE SCALE GENOMIC DNA]</scope>
    <source>
        <strain evidence="6">A17</strain>
        <strain evidence="7 8">cv. Jemalong A17</strain>
    </source>
</reference>
<proteinExistence type="inferred from homology"/>
<dbReference type="EnsemblPlants" id="AES62016">
    <property type="protein sequence ID" value="AES62016"/>
    <property type="gene ID" value="MTR_1g092760"/>
</dbReference>
<keyword evidence="3" id="KW-0442">Lipid degradation</keyword>
<keyword evidence="2" id="KW-0378">Hydrolase</keyword>
<dbReference type="STRING" id="3880.G7I358"/>